<dbReference type="EMBL" id="QRTJ01000084">
    <property type="protein sequence ID" value="RGQ57270.1"/>
    <property type="molecule type" value="Genomic_DNA"/>
</dbReference>
<dbReference type="Proteomes" id="UP000283834">
    <property type="component" value="Unassembled WGS sequence"/>
</dbReference>
<accession>A0A2N5NY56</accession>
<dbReference type="Proteomes" id="UP000286137">
    <property type="component" value="Unassembled WGS sequence"/>
</dbReference>
<feature type="transmembrane region" description="Helical" evidence="1">
    <location>
        <begin position="37"/>
        <end position="58"/>
    </location>
</feature>
<keyword evidence="1" id="KW-0472">Membrane</keyword>
<evidence type="ECO:0000313" key="9">
    <source>
        <dbReference type="Proteomes" id="UP000286137"/>
    </source>
</evidence>
<evidence type="ECO:0000313" key="8">
    <source>
        <dbReference type="Proteomes" id="UP000284472"/>
    </source>
</evidence>
<evidence type="ECO:0000313" key="3">
    <source>
        <dbReference type="EMBL" id="RGQ57270.1"/>
    </source>
</evidence>
<evidence type="ECO:0000313" key="7">
    <source>
        <dbReference type="Proteomes" id="UP000283834"/>
    </source>
</evidence>
<gene>
    <name evidence="5" type="ORF">DW812_17750</name>
    <name evidence="4" type="ORF">DWX36_10330</name>
    <name evidence="3" type="ORF">DWY88_18235</name>
    <name evidence="2" type="ORF">DXC31_16075</name>
</gene>
<proteinExistence type="predicted"/>
<feature type="transmembrane region" description="Helical" evidence="1">
    <location>
        <begin position="6"/>
        <end position="25"/>
    </location>
</feature>
<evidence type="ECO:0000256" key="1">
    <source>
        <dbReference type="SAM" id="Phobius"/>
    </source>
</evidence>
<dbReference type="AlphaFoldDB" id="A0A2N5NY56"/>
<protein>
    <submittedName>
        <fullName evidence="2">Uncharacterized protein</fullName>
    </submittedName>
</protein>
<comment type="caution">
    <text evidence="2">The sequence shown here is derived from an EMBL/GenBank/DDBJ whole genome shotgun (WGS) entry which is preliminary data.</text>
</comment>
<name>A0A2N5NY56_MEDGN</name>
<dbReference type="EMBL" id="QSIR01000052">
    <property type="protein sequence ID" value="RHC99870.1"/>
    <property type="molecule type" value="Genomic_DNA"/>
</dbReference>
<keyword evidence="1" id="KW-1133">Transmembrane helix</keyword>
<organism evidence="2 6">
    <name type="scientific">Mediterraneibacter gnavus</name>
    <name type="common">Ruminococcus gnavus</name>
    <dbReference type="NCBI Taxonomy" id="33038"/>
    <lineage>
        <taxon>Bacteria</taxon>
        <taxon>Bacillati</taxon>
        <taxon>Bacillota</taxon>
        <taxon>Clostridia</taxon>
        <taxon>Lachnospirales</taxon>
        <taxon>Lachnospiraceae</taxon>
        <taxon>Mediterraneibacter</taxon>
    </lineage>
</organism>
<dbReference type="Proteomes" id="UP000284472">
    <property type="component" value="Unassembled WGS sequence"/>
</dbReference>
<evidence type="ECO:0000313" key="2">
    <source>
        <dbReference type="EMBL" id="RGM17459.1"/>
    </source>
</evidence>
<dbReference type="EMBL" id="QSSX01000066">
    <property type="protein sequence ID" value="RGM17459.1"/>
    <property type="molecule type" value="Genomic_DNA"/>
</dbReference>
<evidence type="ECO:0000313" key="5">
    <source>
        <dbReference type="EMBL" id="RHC99870.1"/>
    </source>
</evidence>
<dbReference type="Proteomes" id="UP000260808">
    <property type="component" value="Unassembled WGS sequence"/>
</dbReference>
<evidence type="ECO:0000313" key="6">
    <source>
        <dbReference type="Proteomes" id="UP000260808"/>
    </source>
</evidence>
<reference evidence="6 7" key="1">
    <citation type="submission" date="2018-08" db="EMBL/GenBank/DDBJ databases">
        <title>A genome reference for cultivated species of the human gut microbiota.</title>
        <authorList>
            <person name="Zou Y."/>
            <person name="Xue W."/>
            <person name="Luo G."/>
        </authorList>
    </citation>
    <scope>NUCLEOTIDE SEQUENCE [LARGE SCALE GENOMIC DNA]</scope>
    <source>
        <strain evidence="4 7">AF19-16AC</strain>
        <strain evidence="3 9">AF27-4BH</strain>
        <strain evidence="5 8">AM32-6</strain>
        <strain evidence="2 6">TF01-20-2</strain>
    </source>
</reference>
<dbReference type="EMBL" id="QRWQ01000009">
    <property type="protein sequence ID" value="RGT38056.1"/>
    <property type="molecule type" value="Genomic_DNA"/>
</dbReference>
<evidence type="ECO:0000313" key="4">
    <source>
        <dbReference type="EMBL" id="RGT38056.1"/>
    </source>
</evidence>
<keyword evidence="1" id="KW-0812">Transmembrane</keyword>
<sequence>MKLGVTMVFALVIAFFAAHSFTSLFEQEYKLTFRRSVILFCGLFVLLFLLISLALLFLTE</sequence>